<gene>
    <name evidence="1" type="ORF">HYDPIDRAFT_189500</name>
</gene>
<sequence length="184" mass="19919">MTAGFASAQPYGLEIDQHAMIRERTDQRMGPEAETLPDLKAFRCSLFRLKSTGIVAENSVALGTCTTGSSLGVECPQMSILRSNGAMIETNLRGIGGYVYRARGSYREESRRCGRAKPQVERGPFCEKDCNIMRPESVDLFAVASGQGKGRISHKGELEALEDSLVEFASLHIGQEAVGIQGSS</sequence>
<dbReference type="HOGENOM" id="CLU_1468352_0_0_1"/>
<dbReference type="EMBL" id="KN839861">
    <property type="protein sequence ID" value="KIJ61603.1"/>
    <property type="molecule type" value="Genomic_DNA"/>
</dbReference>
<dbReference type="Proteomes" id="UP000053820">
    <property type="component" value="Unassembled WGS sequence"/>
</dbReference>
<evidence type="ECO:0000313" key="1">
    <source>
        <dbReference type="EMBL" id="KIJ61603.1"/>
    </source>
</evidence>
<organism evidence="1 2">
    <name type="scientific">Hydnomerulius pinastri MD-312</name>
    <dbReference type="NCBI Taxonomy" id="994086"/>
    <lineage>
        <taxon>Eukaryota</taxon>
        <taxon>Fungi</taxon>
        <taxon>Dikarya</taxon>
        <taxon>Basidiomycota</taxon>
        <taxon>Agaricomycotina</taxon>
        <taxon>Agaricomycetes</taxon>
        <taxon>Agaricomycetidae</taxon>
        <taxon>Boletales</taxon>
        <taxon>Boletales incertae sedis</taxon>
        <taxon>Leucogyrophana</taxon>
    </lineage>
</organism>
<evidence type="ECO:0000313" key="2">
    <source>
        <dbReference type="Proteomes" id="UP000053820"/>
    </source>
</evidence>
<protein>
    <submittedName>
        <fullName evidence="1">Unplaced genomic scaffold scaffold_27, whole genome shotgun sequence</fullName>
    </submittedName>
</protein>
<accession>A0A0C9W4Y5</accession>
<name>A0A0C9W4Y5_9AGAM</name>
<keyword evidence="2" id="KW-1185">Reference proteome</keyword>
<dbReference type="AlphaFoldDB" id="A0A0C9W4Y5"/>
<reference evidence="1 2" key="1">
    <citation type="submission" date="2014-04" db="EMBL/GenBank/DDBJ databases">
        <title>Evolutionary Origins and Diversification of the Mycorrhizal Mutualists.</title>
        <authorList>
            <consortium name="DOE Joint Genome Institute"/>
            <consortium name="Mycorrhizal Genomics Consortium"/>
            <person name="Kohler A."/>
            <person name="Kuo A."/>
            <person name="Nagy L.G."/>
            <person name="Floudas D."/>
            <person name="Copeland A."/>
            <person name="Barry K.W."/>
            <person name="Cichocki N."/>
            <person name="Veneault-Fourrey C."/>
            <person name="LaButti K."/>
            <person name="Lindquist E.A."/>
            <person name="Lipzen A."/>
            <person name="Lundell T."/>
            <person name="Morin E."/>
            <person name="Murat C."/>
            <person name="Riley R."/>
            <person name="Ohm R."/>
            <person name="Sun H."/>
            <person name="Tunlid A."/>
            <person name="Henrissat B."/>
            <person name="Grigoriev I.V."/>
            <person name="Hibbett D.S."/>
            <person name="Martin F."/>
        </authorList>
    </citation>
    <scope>NUCLEOTIDE SEQUENCE [LARGE SCALE GENOMIC DNA]</scope>
    <source>
        <strain evidence="1 2">MD-312</strain>
    </source>
</reference>
<proteinExistence type="predicted"/>